<evidence type="ECO:0000313" key="2">
    <source>
        <dbReference type="EMBL" id="MZG27350.1"/>
    </source>
</evidence>
<dbReference type="SUPFAM" id="SSF81296">
    <property type="entry name" value="E set domains"/>
    <property type="match status" value="1"/>
</dbReference>
<organism evidence="2 3">
    <name type="scientific">Adlercreutzia equolifaciens</name>
    <dbReference type="NCBI Taxonomy" id="446660"/>
    <lineage>
        <taxon>Bacteria</taxon>
        <taxon>Bacillati</taxon>
        <taxon>Actinomycetota</taxon>
        <taxon>Coriobacteriia</taxon>
        <taxon>Eggerthellales</taxon>
        <taxon>Eggerthellaceae</taxon>
        <taxon>Adlercreutzia</taxon>
    </lineage>
</organism>
<comment type="caution">
    <text evidence="2">The sequence shown here is derived from an EMBL/GenBank/DDBJ whole genome shotgun (WGS) entry which is preliminary data.</text>
</comment>
<dbReference type="AlphaFoldDB" id="A0A6L8Q201"/>
<dbReference type="EMBL" id="VJNE01000002">
    <property type="protein sequence ID" value="MZG27350.1"/>
    <property type="molecule type" value="Genomic_DNA"/>
</dbReference>
<reference evidence="2 3" key="1">
    <citation type="submission" date="2019-07" db="EMBL/GenBank/DDBJ databases">
        <title>Draft genome sequence of Adlercreutzia equolifaciens IPLA 37004, a human intestinal strain that does not produces equol from daidzein.</title>
        <authorList>
            <person name="Vazquez L."/>
            <person name="Florez A.B."/>
            <person name="Mayo B."/>
        </authorList>
    </citation>
    <scope>NUCLEOTIDE SEQUENCE [LARGE SCALE GENOMIC DNA]</scope>
    <source>
        <strain evidence="2 3">IPLA 37004</strain>
    </source>
</reference>
<dbReference type="InterPro" id="IPR014756">
    <property type="entry name" value="Ig_E-set"/>
</dbReference>
<feature type="domain" description="Oxidoreductase molybdopterin-binding" evidence="1">
    <location>
        <begin position="52"/>
        <end position="123"/>
    </location>
</feature>
<dbReference type="Gene3D" id="3.90.420.10">
    <property type="entry name" value="Oxidoreductase, molybdopterin-binding domain"/>
    <property type="match status" value="1"/>
</dbReference>
<name>A0A6L8Q201_9ACTN</name>
<proteinExistence type="predicted"/>
<sequence length="236" mass="25782">MSPGQKLEKGIAVEKERAEGLAARAEEAVEGATARVAAEGGDGAAVVSDPEKCNTVTFVGADGMEQSFPLDFLLERGAIVANRVNGEDIMSVMGATNQLWVPGLPAKYFVRDIREIRFTNEEVPPVIGPFVDDGHDYTNRPNVAAKAEYVGRVGEPMEFSGWAHDFDKRIIAVEFSLDNGEHWTRYDLGDTTADRWVSWTFAWTPEASGAYQMKVRSVNEDGDASPIAAVHTFEVL</sequence>
<protein>
    <submittedName>
        <fullName evidence="2">Molybdopterin-dependent oxidoreductase</fullName>
    </submittedName>
</protein>
<dbReference type="SUPFAM" id="SSF56524">
    <property type="entry name" value="Oxidoreductase molybdopterin-binding domain"/>
    <property type="match status" value="1"/>
</dbReference>
<dbReference type="Proteomes" id="UP000472380">
    <property type="component" value="Unassembled WGS sequence"/>
</dbReference>
<accession>A0A6L8Q201</accession>
<gene>
    <name evidence="2" type="ORF">FM068_01890</name>
</gene>
<dbReference type="InterPro" id="IPR036374">
    <property type="entry name" value="OxRdtase_Mopterin-bd_sf"/>
</dbReference>
<evidence type="ECO:0000313" key="3">
    <source>
        <dbReference type="Proteomes" id="UP000472380"/>
    </source>
</evidence>
<evidence type="ECO:0000259" key="1">
    <source>
        <dbReference type="Pfam" id="PF00174"/>
    </source>
</evidence>
<dbReference type="Gene3D" id="2.60.40.650">
    <property type="match status" value="1"/>
</dbReference>
<dbReference type="InterPro" id="IPR000572">
    <property type="entry name" value="OxRdtase_Mopterin-bd_dom"/>
</dbReference>
<dbReference type="Pfam" id="PF00174">
    <property type="entry name" value="Oxidored_molyb"/>
    <property type="match status" value="1"/>
</dbReference>